<dbReference type="InterPro" id="IPR003959">
    <property type="entry name" value="ATPase_AAA_core"/>
</dbReference>
<dbReference type="PANTHER" id="PTHR23077">
    <property type="entry name" value="AAA-FAMILY ATPASE"/>
    <property type="match status" value="1"/>
</dbReference>
<keyword evidence="1" id="KW-0547">Nucleotide-binding</keyword>
<feature type="region of interest" description="Disordered" evidence="3">
    <location>
        <begin position="40"/>
        <end position="64"/>
    </location>
</feature>
<dbReference type="Pfam" id="PF00004">
    <property type="entry name" value="AAA"/>
    <property type="match status" value="1"/>
</dbReference>
<reference evidence="5 6" key="1">
    <citation type="journal article" date="2023" name="IScience">
        <title>Expanded male sex-determining region conserved during the evolution of homothallism in the green alga Volvox.</title>
        <authorList>
            <person name="Yamamoto K."/>
            <person name="Matsuzaki R."/>
            <person name="Mahakham W."/>
            <person name="Heman W."/>
            <person name="Sekimoto H."/>
            <person name="Kawachi M."/>
            <person name="Minakuchi Y."/>
            <person name="Toyoda A."/>
            <person name="Nozaki H."/>
        </authorList>
    </citation>
    <scope>NUCLEOTIDE SEQUENCE [LARGE SCALE GENOMIC DNA]</scope>
    <source>
        <strain evidence="5 6">NIES-4468</strain>
    </source>
</reference>
<dbReference type="Gene3D" id="3.40.50.300">
    <property type="entry name" value="P-loop containing nucleotide triphosphate hydrolases"/>
    <property type="match status" value="1"/>
</dbReference>
<dbReference type="Proteomes" id="UP001165090">
    <property type="component" value="Unassembled WGS sequence"/>
</dbReference>
<evidence type="ECO:0000256" key="1">
    <source>
        <dbReference type="ARBA" id="ARBA00022741"/>
    </source>
</evidence>
<organism evidence="5 6">
    <name type="scientific">Volvox africanus</name>
    <dbReference type="NCBI Taxonomy" id="51714"/>
    <lineage>
        <taxon>Eukaryota</taxon>
        <taxon>Viridiplantae</taxon>
        <taxon>Chlorophyta</taxon>
        <taxon>core chlorophytes</taxon>
        <taxon>Chlorophyceae</taxon>
        <taxon>CS clade</taxon>
        <taxon>Chlamydomonadales</taxon>
        <taxon>Volvocaceae</taxon>
        <taxon>Volvox</taxon>
    </lineage>
</organism>
<dbReference type="SUPFAM" id="SSF52540">
    <property type="entry name" value="P-loop containing nucleoside triphosphate hydrolases"/>
    <property type="match status" value="1"/>
</dbReference>
<evidence type="ECO:0000256" key="2">
    <source>
        <dbReference type="ARBA" id="ARBA00022840"/>
    </source>
</evidence>
<gene>
    <name evidence="5" type="ORF">VaNZ11_004394</name>
</gene>
<keyword evidence="2" id="KW-0067">ATP-binding</keyword>
<evidence type="ECO:0000313" key="6">
    <source>
        <dbReference type="Proteomes" id="UP001165090"/>
    </source>
</evidence>
<sequence length="231" mass="23413">MEECGTPLRAGAVFSCAAAEDVAVKALAALSLGANATAPPATLQSAPRFDGAADTPSDGECRAGGVEEPAPCIAAARANVPSSTSTLSPLPPNSSATSIPPASGSTAVARVAGMQTALQAVRELLVWPVLYREDGAALGVRWPRGLLLYGPPGCGKTLLVQAVAAEAGASLHVVTAARVTGAYTGESERRLREAFGRAQEDADAGQVAVVFLDEVDALCPRREGGLAHDSR</sequence>
<protein>
    <recommendedName>
        <fullName evidence="4">ATPase AAA-type core domain-containing protein</fullName>
    </recommendedName>
</protein>
<name>A0ABQ5RX86_9CHLO</name>
<accession>A0ABQ5RX86</accession>
<feature type="compositionally biased region" description="Low complexity" evidence="3">
    <location>
        <begin position="83"/>
        <end position="98"/>
    </location>
</feature>
<feature type="region of interest" description="Disordered" evidence="3">
    <location>
        <begin position="83"/>
        <end position="102"/>
    </location>
</feature>
<dbReference type="PANTHER" id="PTHR23077:SF171">
    <property type="entry name" value="NUCLEAR VALOSIN-CONTAINING PROTEIN-LIKE"/>
    <property type="match status" value="1"/>
</dbReference>
<evidence type="ECO:0000313" key="5">
    <source>
        <dbReference type="EMBL" id="GLI61883.1"/>
    </source>
</evidence>
<feature type="non-terminal residue" evidence="5">
    <location>
        <position position="231"/>
    </location>
</feature>
<dbReference type="InterPro" id="IPR050168">
    <property type="entry name" value="AAA_ATPase_domain"/>
</dbReference>
<keyword evidence="6" id="KW-1185">Reference proteome</keyword>
<comment type="caution">
    <text evidence="5">The sequence shown here is derived from an EMBL/GenBank/DDBJ whole genome shotgun (WGS) entry which is preliminary data.</text>
</comment>
<dbReference type="InterPro" id="IPR027417">
    <property type="entry name" value="P-loop_NTPase"/>
</dbReference>
<dbReference type="EMBL" id="BSDZ01000011">
    <property type="protein sequence ID" value="GLI61883.1"/>
    <property type="molecule type" value="Genomic_DNA"/>
</dbReference>
<evidence type="ECO:0000256" key="3">
    <source>
        <dbReference type="SAM" id="MobiDB-lite"/>
    </source>
</evidence>
<evidence type="ECO:0000259" key="4">
    <source>
        <dbReference type="Pfam" id="PF00004"/>
    </source>
</evidence>
<feature type="domain" description="ATPase AAA-type core" evidence="4">
    <location>
        <begin position="146"/>
        <end position="224"/>
    </location>
</feature>
<proteinExistence type="predicted"/>